<reference evidence="4" key="1">
    <citation type="journal article" date="2024" name="Int. J. Syst. Evol. Microbiol.">
        <title>Turicibacter faecis sp. nov., isolated from faeces of heart failure mouse model.</title>
        <authorList>
            <person name="Imamura Y."/>
            <person name="Motooka D."/>
            <person name="Nakajima Y."/>
            <person name="Ito S."/>
            <person name="Kitakaze M."/>
            <person name="Iida T."/>
            <person name="Nakamura S."/>
        </authorList>
    </citation>
    <scope>NUCLEOTIDE SEQUENCE</scope>
    <source>
        <strain evidence="4">TC023</strain>
    </source>
</reference>
<gene>
    <name evidence="4" type="primary">ligT</name>
    <name evidence="4" type="ORF">T23_00230</name>
</gene>
<keyword evidence="1 2" id="KW-0378">Hydrolase</keyword>
<comment type="similarity">
    <text evidence="2">Belongs to the 2H phosphoesterase superfamily. ThpR family.</text>
</comment>
<dbReference type="PANTHER" id="PTHR35561:SF1">
    <property type="entry name" value="RNA 2',3'-CYCLIC PHOSPHODIESTERASE"/>
    <property type="match status" value="1"/>
</dbReference>
<feature type="domain" description="A-kinase anchor protein 7-like phosphoesterase" evidence="3">
    <location>
        <begin position="28"/>
        <end position="132"/>
    </location>
</feature>
<dbReference type="Gene3D" id="3.90.1140.10">
    <property type="entry name" value="Cyclic phosphodiesterase"/>
    <property type="match status" value="1"/>
</dbReference>
<evidence type="ECO:0000256" key="1">
    <source>
        <dbReference type="ARBA" id="ARBA00022801"/>
    </source>
</evidence>
<dbReference type="Pfam" id="PF10469">
    <property type="entry name" value="AKAP7_NLS"/>
    <property type="match status" value="1"/>
</dbReference>
<accession>A0ABM8IKM1</accession>
<evidence type="ECO:0000256" key="2">
    <source>
        <dbReference type="HAMAP-Rule" id="MF_01940"/>
    </source>
</evidence>
<dbReference type="EMBL" id="AP028127">
    <property type="protein sequence ID" value="BEH89921.1"/>
    <property type="molecule type" value="Genomic_DNA"/>
</dbReference>
<feature type="active site" description="Proton donor" evidence="2">
    <location>
        <position position="41"/>
    </location>
</feature>
<dbReference type="InterPro" id="IPR019510">
    <property type="entry name" value="AKAP7-like_phosphoesterase"/>
</dbReference>
<dbReference type="HAMAP" id="MF_01940">
    <property type="entry name" value="RNA_CPDase"/>
    <property type="match status" value="1"/>
</dbReference>
<dbReference type="InterPro" id="IPR009097">
    <property type="entry name" value="Cyclic_Pdiesterase"/>
</dbReference>
<organism evidence="4 5">
    <name type="scientific">Turicibacter faecis</name>
    <dbReference type="NCBI Taxonomy" id="2963365"/>
    <lineage>
        <taxon>Bacteria</taxon>
        <taxon>Bacillati</taxon>
        <taxon>Bacillota</taxon>
        <taxon>Erysipelotrichia</taxon>
        <taxon>Erysipelotrichales</taxon>
        <taxon>Turicibacteraceae</taxon>
        <taxon>Turicibacter</taxon>
    </lineage>
</organism>
<evidence type="ECO:0000313" key="4">
    <source>
        <dbReference type="EMBL" id="BEH89921.1"/>
    </source>
</evidence>
<evidence type="ECO:0000259" key="3">
    <source>
        <dbReference type="Pfam" id="PF10469"/>
    </source>
</evidence>
<sequence length="178" mass="20616">MRRLFIGVGFSSELRGYFQDAALMVEKYCETAKYTRRENFHLTLKFLGMMDESTINTLIDVINHIEVNQLTLYFDHIGFFKKKNRYVIYMGLHPNEALTQIAIDLHDALVEKGLTSAEEFIYTPHITLCRQAKLLVPSVDLSRGIEISKETIVNNITLYESTNIDGVLTYRPIYIREV</sequence>
<keyword evidence="5" id="KW-1185">Reference proteome</keyword>
<feature type="short sequence motif" description="HXTX 1" evidence="2">
    <location>
        <begin position="41"/>
        <end position="44"/>
    </location>
</feature>
<dbReference type="InterPro" id="IPR004175">
    <property type="entry name" value="RNA_CPDase"/>
</dbReference>
<feature type="short sequence motif" description="HXTX 2" evidence="2">
    <location>
        <begin position="125"/>
        <end position="128"/>
    </location>
</feature>
<dbReference type="PANTHER" id="PTHR35561">
    <property type="entry name" value="RNA 2',3'-CYCLIC PHOSPHODIESTERASE"/>
    <property type="match status" value="1"/>
</dbReference>
<evidence type="ECO:0000313" key="5">
    <source>
        <dbReference type="Proteomes" id="UP001432099"/>
    </source>
</evidence>
<dbReference type="NCBIfam" id="TIGR02258">
    <property type="entry name" value="2_5_ligase"/>
    <property type="match status" value="1"/>
</dbReference>
<dbReference type="EC" id="3.1.4.58" evidence="2"/>
<comment type="catalytic activity">
    <reaction evidence="2">
        <text>a 3'-end 2',3'-cyclophospho-ribonucleotide-RNA + H2O = a 3'-end 2'-phospho-ribonucleotide-RNA + H(+)</text>
        <dbReference type="Rhea" id="RHEA:11828"/>
        <dbReference type="Rhea" id="RHEA-COMP:10464"/>
        <dbReference type="Rhea" id="RHEA-COMP:17353"/>
        <dbReference type="ChEBI" id="CHEBI:15377"/>
        <dbReference type="ChEBI" id="CHEBI:15378"/>
        <dbReference type="ChEBI" id="CHEBI:83064"/>
        <dbReference type="ChEBI" id="CHEBI:173113"/>
        <dbReference type="EC" id="3.1.4.58"/>
    </reaction>
</comment>
<proteinExistence type="inferred from homology"/>
<name>A0ABM8IKM1_9FIRM</name>
<protein>
    <recommendedName>
        <fullName evidence="2">RNA 2',3'-cyclic phosphodiesterase</fullName>
        <shortName evidence="2">RNA 2',3'-CPDase</shortName>
        <ecNumber evidence="2">3.1.4.58</ecNumber>
    </recommendedName>
</protein>
<dbReference type="SUPFAM" id="SSF55144">
    <property type="entry name" value="LigT-like"/>
    <property type="match status" value="1"/>
</dbReference>
<feature type="active site" description="Proton acceptor" evidence="2">
    <location>
        <position position="125"/>
    </location>
</feature>
<dbReference type="Proteomes" id="UP001432099">
    <property type="component" value="Chromosome"/>
</dbReference>
<dbReference type="RefSeq" id="WP_338617728.1">
    <property type="nucleotide sequence ID" value="NZ_AP028127.1"/>
</dbReference>
<comment type="function">
    <text evidence="2">Hydrolyzes RNA 2',3'-cyclic phosphodiester to an RNA 2'-phosphomonoester.</text>
</comment>